<comment type="caution">
    <text evidence="2">The sequence shown here is derived from an EMBL/GenBank/DDBJ whole genome shotgun (WGS) entry which is preliminary data.</text>
</comment>
<proteinExistence type="inferred from homology"/>
<dbReference type="RefSeq" id="WP_259870823.1">
    <property type="nucleotide sequence ID" value="NZ_JAMQJZ010000012.1"/>
</dbReference>
<organism evidence="2 3">
    <name type="scientific">Aquibacillus koreensis</name>
    <dbReference type="NCBI Taxonomy" id="279446"/>
    <lineage>
        <taxon>Bacteria</taxon>
        <taxon>Bacillati</taxon>
        <taxon>Bacillota</taxon>
        <taxon>Bacilli</taxon>
        <taxon>Bacillales</taxon>
        <taxon>Bacillaceae</taxon>
        <taxon>Aquibacillus</taxon>
    </lineage>
</organism>
<dbReference type="PANTHER" id="PTHR47505:SF1">
    <property type="entry name" value="DNA UTILIZATION PROTEIN YHGH"/>
    <property type="match status" value="1"/>
</dbReference>
<dbReference type="InterPro" id="IPR000836">
    <property type="entry name" value="PRTase_dom"/>
</dbReference>
<keyword evidence="3" id="KW-1185">Reference proteome</keyword>
<sequence>MHCLWCHQEMIPAIEWGNFFLPDKPKFGCDWCLGQLEVLDGELCKECGRREEAEVCSDCRRWNASSEWKGVLSFNKSVFGYNDMMKEVIAKWKYRGDYALCDLFREDFVRTFNELFKDVKGAKVVPIPLSKERLYERGFNQAEALAGFLDMPSENVLSRIHGEKQSKKTRRDRLMASNPFTLTVGITDPVILIDDIYTTGITLRHAAKLLKEAGCPEVYAFTLARG</sequence>
<dbReference type="AlphaFoldDB" id="A0A9X3WNU4"/>
<dbReference type="SUPFAM" id="SSF53271">
    <property type="entry name" value="PRTase-like"/>
    <property type="match status" value="1"/>
</dbReference>
<gene>
    <name evidence="2" type="ORF">NC661_14575</name>
</gene>
<evidence type="ECO:0000256" key="1">
    <source>
        <dbReference type="ARBA" id="ARBA00008007"/>
    </source>
</evidence>
<evidence type="ECO:0000313" key="3">
    <source>
        <dbReference type="Proteomes" id="UP001145072"/>
    </source>
</evidence>
<dbReference type="EMBL" id="JAMQJZ010000012">
    <property type="protein sequence ID" value="MDC3421596.1"/>
    <property type="molecule type" value="Genomic_DNA"/>
</dbReference>
<reference evidence="2" key="1">
    <citation type="submission" date="2022-06" db="EMBL/GenBank/DDBJ databases">
        <title>Aquibacillus sp. a new bacterium isolated from soil saline samples.</title>
        <authorList>
            <person name="Galisteo C."/>
            <person name="De La Haba R."/>
            <person name="Sanchez-Porro C."/>
            <person name="Ventosa A."/>
        </authorList>
    </citation>
    <scope>NUCLEOTIDE SEQUENCE</scope>
    <source>
        <strain evidence="2">JCM 12387</strain>
    </source>
</reference>
<comment type="similarity">
    <text evidence="1">Belongs to the ComF/GntX family.</text>
</comment>
<dbReference type="PANTHER" id="PTHR47505">
    <property type="entry name" value="DNA UTILIZATION PROTEIN YHGH"/>
    <property type="match status" value="1"/>
</dbReference>
<dbReference type="Proteomes" id="UP001145072">
    <property type="component" value="Unassembled WGS sequence"/>
</dbReference>
<dbReference type="CDD" id="cd06223">
    <property type="entry name" value="PRTases_typeI"/>
    <property type="match status" value="1"/>
</dbReference>
<evidence type="ECO:0000313" key="2">
    <source>
        <dbReference type="EMBL" id="MDC3421596.1"/>
    </source>
</evidence>
<dbReference type="Gene3D" id="3.40.50.2020">
    <property type="match status" value="1"/>
</dbReference>
<dbReference type="InterPro" id="IPR051910">
    <property type="entry name" value="ComF/GntX_DNA_util-trans"/>
</dbReference>
<protein>
    <submittedName>
        <fullName evidence="2">ComF family protein</fullName>
    </submittedName>
</protein>
<name>A0A9X3WNU4_9BACI</name>
<dbReference type="InterPro" id="IPR029057">
    <property type="entry name" value="PRTase-like"/>
</dbReference>
<accession>A0A9X3WNU4</accession>